<feature type="compositionally biased region" description="Acidic residues" evidence="1">
    <location>
        <begin position="89"/>
        <end position="101"/>
    </location>
</feature>
<dbReference type="AlphaFoldDB" id="A0A8H5CDB2"/>
<evidence type="ECO:0000313" key="2">
    <source>
        <dbReference type="EMBL" id="KAF5338986.1"/>
    </source>
</evidence>
<feature type="compositionally biased region" description="Polar residues" evidence="1">
    <location>
        <begin position="605"/>
        <end position="625"/>
    </location>
</feature>
<evidence type="ECO:0008006" key="4">
    <source>
        <dbReference type="Google" id="ProtNLM"/>
    </source>
</evidence>
<proteinExistence type="predicted"/>
<reference evidence="2 3" key="1">
    <citation type="journal article" date="2020" name="ISME J.">
        <title>Uncovering the hidden diversity of litter-decomposition mechanisms in mushroom-forming fungi.</title>
        <authorList>
            <person name="Floudas D."/>
            <person name="Bentzer J."/>
            <person name="Ahren D."/>
            <person name="Johansson T."/>
            <person name="Persson P."/>
            <person name="Tunlid A."/>
        </authorList>
    </citation>
    <scope>NUCLEOTIDE SEQUENCE [LARGE SCALE GENOMIC DNA]</scope>
    <source>
        <strain evidence="2 3">CBS 175.51</strain>
    </source>
</reference>
<feature type="compositionally biased region" description="Polar residues" evidence="1">
    <location>
        <begin position="487"/>
        <end position="497"/>
    </location>
</feature>
<dbReference type="Proteomes" id="UP000541558">
    <property type="component" value="Unassembled WGS sequence"/>
</dbReference>
<feature type="region of interest" description="Disordered" evidence="1">
    <location>
        <begin position="583"/>
        <end position="719"/>
    </location>
</feature>
<feature type="compositionally biased region" description="Low complexity" evidence="1">
    <location>
        <begin position="554"/>
        <end position="563"/>
    </location>
</feature>
<feature type="region of interest" description="Disordered" evidence="1">
    <location>
        <begin position="517"/>
        <end position="569"/>
    </location>
</feature>
<keyword evidence="3" id="KW-1185">Reference proteome</keyword>
<feature type="region of interest" description="Disordered" evidence="1">
    <location>
        <begin position="273"/>
        <end position="301"/>
    </location>
</feature>
<feature type="compositionally biased region" description="Basic and acidic residues" evidence="1">
    <location>
        <begin position="634"/>
        <end position="650"/>
    </location>
</feature>
<feature type="region of interest" description="Disordered" evidence="1">
    <location>
        <begin position="472"/>
        <end position="497"/>
    </location>
</feature>
<protein>
    <recommendedName>
        <fullName evidence="4">Zinc-finger domain-containing protein</fullName>
    </recommendedName>
</protein>
<accession>A0A8H5CDB2</accession>
<evidence type="ECO:0000313" key="3">
    <source>
        <dbReference type="Proteomes" id="UP000541558"/>
    </source>
</evidence>
<dbReference type="OrthoDB" id="3270652at2759"/>
<feature type="compositionally biased region" description="Low complexity" evidence="1">
    <location>
        <begin position="524"/>
        <end position="537"/>
    </location>
</feature>
<name>A0A8H5CDB2_9AGAR</name>
<comment type="caution">
    <text evidence="2">The sequence shown here is derived from an EMBL/GenBank/DDBJ whole genome shotgun (WGS) entry which is preliminary data.</text>
</comment>
<evidence type="ECO:0000256" key="1">
    <source>
        <dbReference type="SAM" id="MobiDB-lite"/>
    </source>
</evidence>
<sequence>MTATETMSTLDSPSSLRALALSTLKSKRRKPVAPTQLPVIKTPVTRPHLPPIPQPDAMQLDYGEDESSTGTKAKPIQSAPPPSDGDIQMLEEGEITDEESPTESQSTSLPSPIVFDALPRRPSTQQMLTTTPSAPLATGGGLSLLARITDAPKVLLESSVASFTPEWPNSPPPPPPRIINDHQVRPNVLMTQSQYDTAKDLVLDLLGWGVAPDYLLQCGLSRELIYYVFTELNLRLPTSLDTTGLLPYNPETVKDFTFIDPGPSLRERIRSESIASTPAPPSPEQIPATQIEIPRPHPSQGDLHDIEKQRRQELVARKAVQASRKARKALANKAPPPTPEIQVEHVDNFLKTITPSLASADTNLGAPMQVDKPEVVQRHPVDPPHFSAVQNATPLITASAPPPSGSLEIQPKPNPTEAPPSSTDSMTTSFTSVMRLSPEAMSGNSVPVQHIQNRRGMKRPVASDFVDLEMSFQSSSRSDSVVNQQSGSGSLQRRRTTTANSFVNVKPANLVIHITDSEGEDEVSPASPAARASVPFALPTRPSISNRFQPPSRPSGSGTSTPSKLAETEKEIEKLKLAIAMAERKSTKQRVSKTAVPRAKINGLSPPTSTTVSPQISNTSVSSMLPPSPISPKLPDERKSSINLRLKDGPLEATETNAEPKVSVGNDAHQSSMDGSVDVDIEMSSSAQVSDPDDSSPTLPPESPMEVSNEAQRENPDHDSLFASYPLLRLSLRSSLVGAKPMSSASFVSLPAHILPDLKQLREATVMKSVDPNSVLCQYEFPGGGVCRDAKCEDVHLSKLAVGAAEPSDYDTAKYICSVFDGLSFDMVYSALQQEGFKHPNASLEDRVVQALASRQSSRAEPPT</sequence>
<gene>
    <name evidence="2" type="ORF">D9611_008807</name>
</gene>
<feature type="region of interest" description="Disordered" evidence="1">
    <location>
        <begin position="21"/>
        <end position="116"/>
    </location>
</feature>
<dbReference type="EMBL" id="JAACJK010000010">
    <property type="protein sequence ID" value="KAF5338986.1"/>
    <property type="molecule type" value="Genomic_DNA"/>
</dbReference>
<feature type="compositionally biased region" description="Low complexity" evidence="1">
    <location>
        <begin position="472"/>
        <end position="486"/>
    </location>
</feature>
<feature type="region of interest" description="Disordered" evidence="1">
    <location>
        <begin position="396"/>
        <end position="427"/>
    </location>
</feature>
<organism evidence="2 3">
    <name type="scientific">Ephemerocybe angulata</name>
    <dbReference type="NCBI Taxonomy" id="980116"/>
    <lineage>
        <taxon>Eukaryota</taxon>
        <taxon>Fungi</taxon>
        <taxon>Dikarya</taxon>
        <taxon>Basidiomycota</taxon>
        <taxon>Agaricomycotina</taxon>
        <taxon>Agaricomycetes</taxon>
        <taxon>Agaricomycetidae</taxon>
        <taxon>Agaricales</taxon>
        <taxon>Agaricineae</taxon>
        <taxon>Psathyrellaceae</taxon>
        <taxon>Ephemerocybe</taxon>
    </lineage>
</organism>